<dbReference type="PANTHER" id="PTHR33908">
    <property type="entry name" value="MANNOSYLTRANSFERASE YKCB-RELATED"/>
    <property type="match status" value="1"/>
</dbReference>
<keyword evidence="6 8" id="KW-1133">Transmembrane helix</keyword>
<evidence type="ECO:0000256" key="7">
    <source>
        <dbReference type="ARBA" id="ARBA00023136"/>
    </source>
</evidence>
<evidence type="ECO:0000256" key="4">
    <source>
        <dbReference type="ARBA" id="ARBA00022679"/>
    </source>
</evidence>
<dbReference type="OrthoDB" id="7714635at2"/>
<evidence type="ECO:0000313" key="11">
    <source>
        <dbReference type="Proteomes" id="UP000612349"/>
    </source>
</evidence>
<feature type="domain" description="Glycosyltransferase RgtA/B/C/D-like" evidence="9">
    <location>
        <begin position="91"/>
        <end position="231"/>
    </location>
</feature>
<feature type="transmembrane region" description="Helical" evidence="8">
    <location>
        <begin position="24"/>
        <end position="44"/>
    </location>
</feature>
<evidence type="ECO:0000256" key="8">
    <source>
        <dbReference type="SAM" id="Phobius"/>
    </source>
</evidence>
<organism evidence="10 11">
    <name type="scientific">Croceicoccus mobilis</name>
    <dbReference type="NCBI Taxonomy" id="1703339"/>
    <lineage>
        <taxon>Bacteria</taxon>
        <taxon>Pseudomonadati</taxon>
        <taxon>Pseudomonadota</taxon>
        <taxon>Alphaproteobacteria</taxon>
        <taxon>Sphingomonadales</taxon>
        <taxon>Erythrobacteraceae</taxon>
        <taxon>Croceicoccus</taxon>
    </lineage>
</organism>
<feature type="transmembrane region" description="Helical" evidence="8">
    <location>
        <begin position="370"/>
        <end position="388"/>
    </location>
</feature>
<evidence type="ECO:0000256" key="6">
    <source>
        <dbReference type="ARBA" id="ARBA00022989"/>
    </source>
</evidence>
<keyword evidence="2" id="KW-1003">Cell membrane</keyword>
<dbReference type="GO" id="GO:0009103">
    <property type="term" value="P:lipopolysaccharide biosynthetic process"/>
    <property type="evidence" value="ECO:0007669"/>
    <property type="project" value="UniProtKB-ARBA"/>
</dbReference>
<dbReference type="EMBL" id="BMIP01000003">
    <property type="protein sequence ID" value="GGD67688.1"/>
    <property type="molecule type" value="Genomic_DNA"/>
</dbReference>
<feature type="transmembrane region" description="Helical" evidence="8">
    <location>
        <begin position="346"/>
        <end position="365"/>
    </location>
</feature>
<keyword evidence="7 8" id="KW-0472">Membrane</keyword>
<reference evidence="10" key="1">
    <citation type="journal article" date="2014" name="Int. J. Syst. Evol. Microbiol.">
        <title>Complete genome sequence of Corynebacterium casei LMG S-19264T (=DSM 44701T), isolated from a smear-ripened cheese.</title>
        <authorList>
            <consortium name="US DOE Joint Genome Institute (JGI-PGF)"/>
            <person name="Walter F."/>
            <person name="Albersmeier A."/>
            <person name="Kalinowski J."/>
            <person name="Ruckert C."/>
        </authorList>
    </citation>
    <scope>NUCLEOTIDE SEQUENCE</scope>
    <source>
        <strain evidence="10">CGMCC 1.15360</strain>
    </source>
</reference>
<comment type="caution">
    <text evidence="10">The sequence shown here is derived from an EMBL/GenBank/DDBJ whole genome shotgun (WGS) entry which is preliminary data.</text>
</comment>
<name>A0A917DU87_9SPHN</name>
<dbReference type="InterPro" id="IPR038731">
    <property type="entry name" value="RgtA/B/C-like"/>
</dbReference>
<comment type="subcellular location">
    <subcellularLocation>
        <location evidence="1">Cell membrane</location>
        <topology evidence="1">Multi-pass membrane protein</topology>
    </subcellularLocation>
</comment>
<dbReference type="PANTHER" id="PTHR33908:SF11">
    <property type="entry name" value="MEMBRANE PROTEIN"/>
    <property type="match status" value="1"/>
</dbReference>
<feature type="transmembrane region" description="Helical" evidence="8">
    <location>
        <begin position="289"/>
        <end position="315"/>
    </location>
</feature>
<dbReference type="Proteomes" id="UP000612349">
    <property type="component" value="Unassembled WGS sequence"/>
</dbReference>
<keyword evidence="3" id="KW-0328">Glycosyltransferase</keyword>
<accession>A0A917DU87</accession>
<evidence type="ECO:0000313" key="10">
    <source>
        <dbReference type="EMBL" id="GGD67688.1"/>
    </source>
</evidence>
<feature type="transmembrane region" description="Helical" evidence="8">
    <location>
        <begin position="121"/>
        <end position="138"/>
    </location>
</feature>
<sequence>MTSTTNWKPTATKLTPSLDKETGNLWACKIAMVLLLGMQFSLIFTRAINWDEFHFYGQVIQFSLGQLHSPLQTIHVHAFAWLTSIPGNYIDRIIVARIPMFACEIVTIACITMLARRFTHLTNALICALCYLSMGFVLQHGMSFRVDPLVTSCLMAALVILARARWSWWVIAALAALIGLAGMITIKAVLFTPAFLGVGWMRWNDDGRDRTMTVQMILAGLGAVAVFALLYLWHNHSLTTGSFHVDESATNNTAVARSAAGNPADTSHEARKIMTRSTHDMFFLGVPPYLAMIVKAASLAPLLTGLIIIAPFVIARSRLASAARLALVGLWLPVLTLAFYRNTAGYYYAFMLAPVCVACVPAIAWLSRRFGSWLIILVLLVTAFPVWLKDDREVLGNQRAVVTGVERMFPSPVSYFDHSGMISTFPKANGFMTPWGLERYRAEGVETYRRAMNAGPVPLLIDNDYMIHAVLENPEEKILLSRDAAALRDNYVRFWGPVLLAGKTIAPKTVGAHEFLVPGEYRVEGAALTLDDKTLKVGEIVQISRGAHELANQGSATARLIWNEIADEPDGIAPDGRLWIGY</sequence>
<proteinExistence type="predicted"/>
<dbReference type="AlphaFoldDB" id="A0A917DU87"/>
<feature type="transmembrane region" description="Helical" evidence="8">
    <location>
        <begin position="168"/>
        <end position="201"/>
    </location>
</feature>
<dbReference type="GO" id="GO:0005886">
    <property type="term" value="C:plasma membrane"/>
    <property type="evidence" value="ECO:0007669"/>
    <property type="project" value="UniProtKB-SubCell"/>
</dbReference>
<keyword evidence="11" id="KW-1185">Reference proteome</keyword>
<keyword evidence="5 8" id="KW-0812">Transmembrane</keyword>
<keyword evidence="4" id="KW-0808">Transferase</keyword>
<evidence type="ECO:0000259" key="9">
    <source>
        <dbReference type="Pfam" id="PF13231"/>
    </source>
</evidence>
<reference evidence="10" key="2">
    <citation type="submission" date="2020-09" db="EMBL/GenBank/DDBJ databases">
        <authorList>
            <person name="Sun Q."/>
            <person name="Zhou Y."/>
        </authorList>
    </citation>
    <scope>NUCLEOTIDE SEQUENCE</scope>
    <source>
        <strain evidence="10">CGMCC 1.15360</strain>
    </source>
</reference>
<evidence type="ECO:0000256" key="1">
    <source>
        <dbReference type="ARBA" id="ARBA00004651"/>
    </source>
</evidence>
<evidence type="ECO:0000256" key="5">
    <source>
        <dbReference type="ARBA" id="ARBA00022692"/>
    </source>
</evidence>
<feature type="transmembrane region" description="Helical" evidence="8">
    <location>
        <begin position="322"/>
        <end position="340"/>
    </location>
</feature>
<gene>
    <name evidence="10" type="ORF">GCM10010990_16490</name>
</gene>
<feature type="transmembrane region" description="Helical" evidence="8">
    <location>
        <begin position="213"/>
        <end position="233"/>
    </location>
</feature>
<dbReference type="GO" id="GO:0016763">
    <property type="term" value="F:pentosyltransferase activity"/>
    <property type="evidence" value="ECO:0007669"/>
    <property type="project" value="TreeGrafter"/>
</dbReference>
<dbReference type="InterPro" id="IPR050297">
    <property type="entry name" value="LipidA_mod_glycosyltrf_83"/>
</dbReference>
<evidence type="ECO:0000256" key="2">
    <source>
        <dbReference type="ARBA" id="ARBA00022475"/>
    </source>
</evidence>
<feature type="transmembrane region" description="Helical" evidence="8">
    <location>
        <begin position="94"/>
        <end position="115"/>
    </location>
</feature>
<protein>
    <recommendedName>
        <fullName evidence="9">Glycosyltransferase RgtA/B/C/D-like domain-containing protein</fullName>
    </recommendedName>
</protein>
<evidence type="ECO:0000256" key="3">
    <source>
        <dbReference type="ARBA" id="ARBA00022676"/>
    </source>
</evidence>
<dbReference type="RefSeq" id="WP_066771195.1">
    <property type="nucleotide sequence ID" value="NZ_BMIP01000003.1"/>
</dbReference>
<dbReference type="Pfam" id="PF13231">
    <property type="entry name" value="PMT_2"/>
    <property type="match status" value="1"/>
</dbReference>